<comment type="caution">
    <text evidence="1">The sequence shown here is derived from an EMBL/GenBank/DDBJ whole genome shotgun (WGS) entry which is preliminary data.</text>
</comment>
<proteinExistence type="predicted"/>
<accession>A0A511ZCM5</accession>
<protein>
    <recommendedName>
        <fullName evidence="3">Nucleotidyltransferase family protein</fullName>
    </recommendedName>
</protein>
<dbReference type="InterPro" id="IPR009267">
    <property type="entry name" value="NTP_transf_6"/>
</dbReference>
<dbReference type="AlphaFoldDB" id="A0A511ZCM5"/>
<evidence type="ECO:0008006" key="3">
    <source>
        <dbReference type="Google" id="ProtNLM"/>
    </source>
</evidence>
<organism evidence="1 2">
    <name type="scientific">Sporosarcina luteola</name>
    <dbReference type="NCBI Taxonomy" id="582850"/>
    <lineage>
        <taxon>Bacteria</taxon>
        <taxon>Bacillati</taxon>
        <taxon>Bacillota</taxon>
        <taxon>Bacilli</taxon>
        <taxon>Bacillales</taxon>
        <taxon>Caryophanaceae</taxon>
        <taxon>Sporosarcina</taxon>
    </lineage>
</organism>
<sequence>MIYKEEDIIRLISEDEWMMDILRSAQSLNLPDWWVCAGFVRSKIWDVLHEFNERTPLPDIDVIYFDESNVEEEIEKRYENRLKLLQRAIPWSVKNQARMHSVNNDIPYSSSTEAIAKFPETATALGVKLDEQGNVILTAPHGIEDVVNFNIRPTPYFSEEEERIGYYHQRVGKKNWNSIWHKVEIVQMEKQNEENTP</sequence>
<dbReference type="RefSeq" id="WP_147060712.1">
    <property type="nucleotide sequence ID" value="NZ_BJYL01000063.1"/>
</dbReference>
<evidence type="ECO:0000313" key="1">
    <source>
        <dbReference type="EMBL" id="GEN85172.1"/>
    </source>
</evidence>
<dbReference type="Pfam" id="PF06042">
    <property type="entry name" value="NTP_transf_6"/>
    <property type="match status" value="1"/>
</dbReference>
<keyword evidence="2" id="KW-1185">Reference proteome</keyword>
<name>A0A511ZCM5_9BACL</name>
<dbReference type="OrthoDB" id="1901124at2"/>
<dbReference type="PANTHER" id="PTHR39166">
    <property type="entry name" value="BLL1166 PROTEIN"/>
    <property type="match status" value="1"/>
</dbReference>
<gene>
    <name evidence="1" type="ORF">SLU01_34840</name>
</gene>
<evidence type="ECO:0000313" key="2">
    <source>
        <dbReference type="Proteomes" id="UP000321901"/>
    </source>
</evidence>
<dbReference type="EMBL" id="BJYL01000063">
    <property type="protein sequence ID" value="GEN85172.1"/>
    <property type="molecule type" value="Genomic_DNA"/>
</dbReference>
<dbReference type="Proteomes" id="UP000321901">
    <property type="component" value="Unassembled WGS sequence"/>
</dbReference>
<reference evidence="1 2" key="1">
    <citation type="submission" date="2019-07" db="EMBL/GenBank/DDBJ databases">
        <title>Whole genome shotgun sequence of Sporosarcina luteola NBRC 105378.</title>
        <authorList>
            <person name="Hosoyama A."/>
            <person name="Uohara A."/>
            <person name="Ohji S."/>
            <person name="Ichikawa N."/>
        </authorList>
    </citation>
    <scope>NUCLEOTIDE SEQUENCE [LARGE SCALE GENOMIC DNA]</scope>
    <source>
        <strain evidence="1 2">NBRC 105378</strain>
    </source>
</reference>
<dbReference type="PANTHER" id="PTHR39166:SF1">
    <property type="entry name" value="BLL1166 PROTEIN"/>
    <property type="match status" value="1"/>
</dbReference>